<proteinExistence type="predicted"/>
<keyword evidence="3" id="KW-1185">Reference proteome</keyword>
<dbReference type="AlphaFoldDB" id="A0A1I5W1R0"/>
<feature type="signal peptide" evidence="1">
    <location>
        <begin position="1"/>
        <end position="23"/>
    </location>
</feature>
<reference evidence="3" key="1">
    <citation type="submission" date="2016-10" db="EMBL/GenBank/DDBJ databases">
        <authorList>
            <person name="Varghese N."/>
            <person name="Submissions S."/>
        </authorList>
    </citation>
    <scope>NUCLEOTIDE SEQUENCE [LARGE SCALE GENOMIC DNA]</scope>
    <source>
        <strain evidence="3">JCM 15604</strain>
    </source>
</reference>
<accession>A0A1I5W1R0</accession>
<keyword evidence="1" id="KW-0732">Signal</keyword>
<gene>
    <name evidence="2" type="ORF">SAMN05216177_10855</name>
</gene>
<organism evidence="2 3">
    <name type="scientific">Ectopseudomonas toyotomiensis</name>
    <dbReference type="NCBI Taxonomy" id="554344"/>
    <lineage>
        <taxon>Bacteria</taxon>
        <taxon>Pseudomonadati</taxon>
        <taxon>Pseudomonadota</taxon>
        <taxon>Gammaproteobacteria</taxon>
        <taxon>Pseudomonadales</taxon>
        <taxon>Pseudomonadaceae</taxon>
        <taxon>Ectopseudomonas</taxon>
    </lineage>
</organism>
<protein>
    <submittedName>
        <fullName evidence="2">Uncharacterized protein</fullName>
    </submittedName>
</protein>
<dbReference type="Proteomes" id="UP000182025">
    <property type="component" value="Unassembled WGS sequence"/>
</dbReference>
<dbReference type="EMBL" id="FOXK01000008">
    <property type="protein sequence ID" value="SFQ13186.1"/>
    <property type="molecule type" value="Genomic_DNA"/>
</dbReference>
<evidence type="ECO:0000313" key="3">
    <source>
        <dbReference type="Proteomes" id="UP000182025"/>
    </source>
</evidence>
<dbReference type="OrthoDB" id="5661820at2"/>
<feature type="chain" id="PRO_5010162471" evidence="1">
    <location>
        <begin position="24"/>
        <end position="232"/>
    </location>
</feature>
<evidence type="ECO:0000313" key="2">
    <source>
        <dbReference type="EMBL" id="SFQ13186.1"/>
    </source>
</evidence>
<sequence length="232" mass="24234">MIFKDLSIGLFFLLSTVAFSASAQPVFKCVNADGSAVFSHVPCVKPGGKSEFLGMGTSPQVPISQVGQIGQVPAGMDLDSSARALGFSSYQGFLNAKDVCLSLLERNPLTTRNCGADTSCLQQEGAAMQQRYLALSNSTPWLRNNCSAVVKVLSNPAKGGGAGPEYLVEGVYDVDGGDVFVINGSKFEAQSYCSDLNEGDSVVFISGSPLGACSSADVVNVRTGSQCSLWCD</sequence>
<name>A0A1I5W1R0_9GAMM</name>
<evidence type="ECO:0000256" key="1">
    <source>
        <dbReference type="SAM" id="SignalP"/>
    </source>
</evidence>
<dbReference type="RefSeq" id="WP_139228020.1">
    <property type="nucleotide sequence ID" value="NZ_FOXK01000008.1"/>
</dbReference>